<evidence type="ECO:0000256" key="9">
    <source>
        <dbReference type="ARBA" id="ARBA00023002"/>
    </source>
</evidence>
<dbReference type="InterPro" id="IPR000823">
    <property type="entry name" value="Peroxidase_pln"/>
</dbReference>
<dbReference type="InterPro" id="IPR010255">
    <property type="entry name" value="Haem_peroxidase_sf"/>
</dbReference>
<comment type="caution">
    <text evidence="18">The sequence shown here is derived from an EMBL/GenBank/DDBJ whole genome shotgun (WGS) entry which is preliminary data.</text>
</comment>
<reference evidence="18" key="1">
    <citation type="submission" date="2020-01" db="EMBL/GenBank/DDBJ databases">
        <authorList>
            <person name="Mishra B."/>
        </authorList>
    </citation>
    <scope>NUCLEOTIDE SEQUENCE [LARGE SCALE GENOMIC DNA]</scope>
</reference>
<feature type="binding site" evidence="13">
    <location>
        <position position="145"/>
    </location>
    <ligand>
        <name>substrate</name>
    </ligand>
</feature>
<keyword evidence="11 15" id="KW-1015">Disulfide bond</keyword>
<feature type="domain" description="Plant heme peroxidase family profile" evidence="17">
    <location>
        <begin position="12"/>
        <end position="304"/>
    </location>
</feature>
<dbReference type="GO" id="GO:0140825">
    <property type="term" value="F:lactoperoxidase activity"/>
    <property type="evidence" value="ECO:0007669"/>
    <property type="project" value="UniProtKB-EC"/>
</dbReference>
<feature type="binding site" evidence="14">
    <location>
        <position position="61"/>
    </location>
    <ligand>
        <name>Ca(2+)</name>
        <dbReference type="ChEBI" id="CHEBI:29108"/>
        <label>1</label>
    </ligand>
</feature>
<name>A0A6D2IE25_9BRAS</name>
<evidence type="ECO:0000256" key="3">
    <source>
        <dbReference type="ARBA" id="ARBA00012313"/>
    </source>
</evidence>
<feature type="binding site" evidence="14">
    <location>
        <position position="59"/>
    </location>
    <ligand>
        <name>Ca(2+)</name>
        <dbReference type="ChEBI" id="CHEBI:29108"/>
        <label>1</label>
    </ligand>
</feature>
<feature type="binding site" evidence="14">
    <location>
        <position position="54"/>
    </location>
    <ligand>
        <name>Ca(2+)</name>
        <dbReference type="ChEBI" id="CHEBI:29108"/>
        <label>1</label>
    </ligand>
</feature>
<proteinExistence type="inferred from homology"/>
<dbReference type="Proteomes" id="UP000467841">
    <property type="component" value="Unassembled WGS sequence"/>
</dbReference>
<evidence type="ECO:0000256" key="5">
    <source>
        <dbReference type="ARBA" id="ARBA00022559"/>
    </source>
</evidence>
<gene>
    <name evidence="18" type="ORF">MERR_LOCUS14319</name>
</gene>
<comment type="cofactor">
    <cofactor evidence="14 16">
        <name>heme b</name>
        <dbReference type="ChEBI" id="CHEBI:60344"/>
    </cofactor>
    <text evidence="14 16">Binds 1 heme b (iron(II)-protoporphyrin IX) group per subunit.</text>
</comment>
<keyword evidence="7 14" id="KW-0479">Metal-binding</keyword>
<feature type="binding site" evidence="14">
    <location>
        <position position="234"/>
    </location>
    <ligand>
        <name>Ca(2+)</name>
        <dbReference type="ChEBI" id="CHEBI:29108"/>
        <label>2</label>
    </ligand>
</feature>
<dbReference type="PRINTS" id="PR00461">
    <property type="entry name" value="PLPEROXIDASE"/>
</dbReference>
<dbReference type="Gene3D" id="1.10.520.10">
    <property type="match status" value="1"/>
</dbReference>
<dbReference type="PRINTS" id="PR00458">
    <property type="entry name" value="PEROXIDASE"/>
</dbReference>
<evidence type="ECO:0000256" key="1">
    <source>
        <dbReference type="ARBA" id="ARBA00000189"/>
    </source>
</evidence>
<evidence type="ECO:0000259" key="17">
    <source>
        <dbReference type="PROSITE" id="PS50873"/>
    </source>
</evidence>
<dbReference type="GO" id="GO:0046872">
    <property type="term" value="F:metal ion binding"/>
    <property type="evidence" value="ECO:0007669"/>
    <property type="project" value="UniProtKB-UniRule"/>
</dbReference>
<keyword evidence="14 16" id="KW-0106">Calcium</keyword>
<comment type="similarity">
    <text evidence="16">Belongs to the peroxidase family. Classical plant (class III) peroxidase subfamily.</text>
</comment>
<evidence type="ECO:0000256" key="14">
    <source>
        <dbReference type="PIRSR" id="PIRSR600823-3"/>
    </source>
</evidence>
<dbReference type="FunFam" id="1.10.520.10:FF:000008">
    <property type="entry name" value="Peroxidase"/>
    <property type="match status" value="1"/>
</dbReference>
<feature type="binding site" evidence="14">
    <location>
        <position position="226"/>
    </location>
    <ligand>
        <name>Ca(2+)</name>
        <dbReference type="ChEBI" id="CHEBI:29108"/>
        <label>2</label>
    </ligand>
</feature>
<comment type="function">
    <text evidence="2">Removal of H(2)O(2), oxidation of toxic reductants, biosynthesis and degradation of lignin, suberization, auxin catabolism, response to environmental stresses such as wounding, pathogen attack and oxidative stress. These functions might be dependent on each isozyme/isoform in each plant tissue.</text>
</comment>
<evidence type="ECO:0000256" key="7">
    <source>
        <dbReference type="ARBA" id="ARBA00022723"/>
    </source>
</evidence>
<keyword evidence="9 16" id="KW-0560">Oxidoreductase</keyword>
<dbReference type="PANTHER" id="PTHR31517:SF48">
    <property type="entry name" value="PEROXIDASE 16-RELATED"/>
    <property type="match status" value="1"/>
</dbReference>
<dbReference type="EMBL" id="CACVBM020001052">
    <property type="protein sequence ID" value="CAA7027084.1"/>
    <property type="molecule type" value="Genomic_DNA"/>
</dbReference>
<feature type="binding site" description="axial binding residue" evidence="14">
    <location>
        <position position="175"/>
    </location>
    <ligand>
        <name>heme b</name>
        <dbReference type="ChEBI" id="CHEBI:60344"/>
    </ligand>
    <ligandPart>
        <name>Fe</name>
        <dbReference type="ChEBI" id="CHEBI:18248"/>
    </ligandPart>
</feature>
<keyword evidence="12 16" id="KW-0376">Hydrogen peroxide</keyword>
<evidence type="ECO:0000313" key="18">
    <source>
        <dbReference type="EMBL" id="CAA7027084.1"/>
    </source>
</evidence>
<dbReference type="PROSITE" id="PS50873">
    <property type="entry name" value="PEROXIDASE_4"/>
    <property type="match status" value="1"/>
</dbReference>
<dbReference type="GO" id="GO:0005576">
    <property type="term" value="C:extracellular region"/>
    <property type="evidence" value="ECO:0007669"/>
    <property type="project" value="UniProtKB-SubCell"/>
</dbReference>
<feature type="binding site" evidence="14">
    <location>
        <position position="63"/>
    </location>
    <ligand>
        <name>Ca(2+)</name>
        <dbReference type="ChEBI" id="CHEBI:29108"/>
        <label>1</label>
    </ligand>
</feature>
<dbReference type="FunFam" id="1.10.420.10:FF:000001">
    <property type="entry name" value="Peroxidase"/>
    <property type="match status" value="1"/>
</dbReference>
<evidence type="ECO:0000256" key="12">
    <source>
        <dbReference type="ARBA" id="ARBA00023324"/>
    </source>
</evidence>
<protein>
    <recommendedName>
        <fullName evidence="3 16">Peroxidase</fullName>
        <ecNumber evidence="3 16">1.11.1.7</ecNumber>
    </recommendedName>
</protein>
<dbReference type="EC" id="1.11.1.7" evidence="3 16"/>
<keyword evidence="19" id="KW-1185">Reference proteome</keyword>
<dbReference type="InterPro" id="IPR002016">
    <property type="entry name" value="Haem_peroxidase"/>
</dbReference>
<evidence type="ECO:0000256" key="2">
    <source>
        <dbReference type="ARBA" id="ARBA00002322"/>
    </source>
</evidence>
<comment type="catalytic activity">
    <reaction evidence="1 16">
        <text>2 a phenolic donor + H2O2 = 2 a phenolic radical donor + 2 H2O</text>
        <dbReference type="Rhea" id="RHEA:56136"/>
        <dbReference type="ChEBI" id="CHEBI:15377"/>
        <dbReference type="ChEBI" id="CHEBI:16240"/>
        <dbReference type="ChEBI" id="CHEBI:139520"/>
        <dbReference type="ChEBI" id="CHEBI:139521"/>
        <dbReference type="EC" id="1.11.1.7"/>
    </reaction>
</comment>
<comment type="subcellular location">
    <subcellularLocation>
        <location evidence="16">Secreted</location>
    </subcellularLocation>
</comment>
<evidence type="ECO:0000256" key="11">
    <source>
        <dbReference type="ARBA" id="ARBA00023157"/>
    </source>
</evidence>
<keyword evidence="8" id="KW-0732">Signal</keyword>
<dbReference type="OrthoDB" id="1096179at2759"/>
<evidence type="ECO:0000313" key="19">
    <source>
        <dbReference type="Proteomes" id="UP000467841"/>
    </source>
</evidence>
<evidence type="ECO:0000256" key="4">
    <source>
        <dbReference type="ARBA" id="ARBA00022525"/>
    </source>
</evidence>
<accession>A0A6D2IE25</accession>
<feature type="disulfide bond" evidence="15">
    <location>
        <begin position="104"/>
        <end position="300"/>
    </location>
</feature>
<dbReference type="GO" id="GO:0020037">
    <property type="term" value="F:heme binding"/>
    <property type="evidence" value="ECO:0007669"/>
    <property type="project" value="UniProtKB-UniRule"/>
</dbReference>
<feature type="disulfide bond" evidence="15">
    <location>
        <begin position="182"/>
        <end position="213"/>
    </location>
</feature>
<feature type="disulfide bond" evidence="15">
    <location>
        <begin position="22"/>
        <end position="98"/>
    </location>
</feature>
<evidence type="ECO:0000256" key="15">
    <source>
        <dbReference type="PIRSR" id="PIRSR600823-5"/>
    </source>
</evidence>
<keyword evidence="6 16" id="KW-0349">Heme</keyword>
<dbReference type="AlphaFoldDB" id="A0A6D2IE25"/>
<dbReference type="GO" id="GO:0006979">
    <property type="term" value="P:response to oxidative stress"/>
    <property type="evidence" value="ECO:0007669"/>
    <property type="project" value="UniProtKB-UniRule"/>
</dbReference>
<sequence>MIFNYRPVNGQTLTEGFYSLTCPLAETIVRATMTAYYIIQPNIAPAMLKLHYSDCFVEGCDASVLLSGPNTERTADANLNLRGFEIIDDIKRQIELVCPGIVSCADILTLAARDAVVLTKGTSWEVKLGRKDGKVSLASNVKNLPSHSDSIDVLLKKFAGYGLNTEDFVALLGAHTIGSAACKYVTDRIYSINGSPIDSTINPLFLVKLQKLCPIDGDGSSRVALDTGSEYVFDTSIFKNILNGSAVLKIDQSLSLNQQTLDQLVYTLTQERSQHVLAFAWNTMSSIVKAGSNGEIRRICSKVN</sequence>
<dbReference type="InterPro" id="IPR033905">
    <property type="entry name" value="Secretory_peroxidase"/>
</dbReference>
<dbReference type="PANTHER" id="PTHR31517">
    <property type="match status" value="1"/>
</dbReference>
<keyword evidence="5 16" id="KW-0575">Peroxidase</keyword>
<evidence type="ECO:0000256" key="8">
    <source>
        <dbReference type="ARBA" id="ARBA00022729"/>
    </source>
</evidence>
<evidence type="ECO:0000256" key="6">
    <source>
        <dbReference type="ARBA" id="ARBA00022617"/>
    </source>
</evidence>
<feature type="disulfide bond" evidence="15">
    <location>
        <begin position="55"/>
        <end position="60"/>
    </location>
</feature>
<dbReference type="Pfam" id="PF00141">
    <property type="entry name" value="peroxidase"/>
    <property type="match status" value="1"/>
</dbReference>
<evidence type="ECO:0000256" key="13">
    <source>
        <dbReference type="PIRSR" id="PIRSR600823-2"/>
    </source>
</evidence>
<feature type="binding site" evidence="14">
    <location>
        <position position="72"/>
    </location>
    <ligand>
        <name>Ca(2+)</name>
        <dbReference type="ChEBI" id="CHEBI:29108"/>
        <label>1</label>
    </ligand>
</feature>
<keyword evidence="10 14" id="KW-0408">Iron</keyword>
<comment type="cofactor">
    <cofactor evidence="14 16">
        <name>Ca(2+)</name>
        <dbReference type="ChEBI" id="CHEBI:29108"/>
    </cofactor>
    <text evidence="14 16">Binds 2 calcium ions per subunit.</text>
</comment>
<dbReference type="SUPFAM" id="SSF48113">
    <property type="entry name" value="Heme-dependent peroxidases"/>
    <property type="match status" value="1"/>
</dbReference>
<keyword evidence="4 16" id="KW-0964">Secreted</keyword>
<dbReference type="CDD" id="cd00693">
    <property type="entry name" value="secretory_peroxidase"/>
    <property type="match status" value="1"/>
</dbReference>
<dbReference type="GO" id="GO:0042744">
    <property type="term" value="P:hydrogen peroxide catabolic process"/>
    <property type="evidence" value="ECO:0007669"/>
    <property type="project" value="UniProtKB-KW"/>
</dbReference>
<evidence type="ECO:0000256" key="10">
    <source>
        <dbReference type="ARBA" id="ARBA00023004"/>
    </source>
</evidence>
<feature type="binding site" evidence="14">
    <location>
        <position position="57"/>
    </location>
    <ligand>
        <name>Ca(2+)</name>
        <dbReference type="ChEBI" id="CHEBI:29108"/>
        <label>1</label>
    </ligand>
</feature>
<dbReference type="Gene3D" id="1.10.420.10">
    <property type="entry name" value="Peroxidase, domain 2"/>
    <property type="match status" value="1"/>
</dbReference>
<organism evidence="18 19">
    <name type="scientific">Microthlaspi erraticum</name>
    <dbReference type="NCBI Taxonomy" id="1685480"/>
    <lineage>
        <taxon>Eukaryota</taxon>
        <taxon>Viridiplantae</taxon>
        <taxon>Streptophyta</taxon>
        <taxon>Embryophyta</taxon>
        <taxon>Tracheophyta</taxon>
        <taxon>Spermatophyta</taxon>
        <taxon>Magnoliopsida</taxon>
        <taxon>eudicotyledons</taxon>
        <taxon>Gunneridae</taxon>
        <taxon>Pentapetalae</taxon>
        <taxon>rosids</taxon>
        <taxon>malvids</taxon>
        <taxon>Brassicales</taxon>
        <taxon>Brassicaceae</taxon>
        <taxon>Coluteocarpeae</taxon>
        <taxon>Microthlaspi</taxon>
    </lineage>
</organism>
<feature type="binding site" evidence="14">
    <location>
        <position position="176"/>
    </location>
    <ligand>
        <name>Ca(2+)</name>
        <dbReference type="ChEBI" id="CHEBI:29108"/>
        <label>2</label>
    </ligand>
</feature>
<evidence type="ECO:0000256" key="16">
    <source>
        <dbReference type="RuleBase" id="RU362060"/>
    </source>
</evidence>